<accession>A0AAN9F3A7</accession>
<organism evidence="2 3">
    <name type="scientific">Crotalaria pallida</name>
    <name type="common">Smooth rattlebox</name>
    <name type="synonym">Crotalaria striata</name>
    <dbReference type="NCBI Taxonomy" id="3830"/>
    <lineage>
        <taxon>Eukaryota</taxon>
        <taxon>Viridiplantae</taxon>
        <taxon>Streptophyta</taxon>
        <taxon>Embryophyta</taxon>
        <taxon>Tracheophyta</taxon>
        <taxon>Spermatophyta</taxon>
        <taxon>Magnoliopsida</taxon>
        <taxon>eudicotyledons</taxon>
        <taxon>Gunneridae</taxon>
        <taxon>Pentapetalae</taxon>
        <taxon>rosids</taxon>
        <taxon>fabids</taxon>
        <taxon>Fabales</taxon>
        <taxon>Fabaceae</taxon>
        <taxon>Papilionoideae</taxon>
        <taxon>50 kb inversion clade</taxon>
        <taxon>genistoids sensu lato</taxon>
        <taxon>core genistoids</taxon>
        <taxon>Crotalarieae</taxon>
        <taxon>Crotalaria</taxon>
    </lineage>
</organism>
<dbReference type="EMBL" id="JAYWIO010000004">
    <property type="protein sequence ID" value="KAK7267919.1"/>
    <property type="molecule type" value="Genomic_DNA"/>
</dbReference>
<dbReference type="Proteomes" id="UP001372338">
    <property type="component" value="Unassembled WGS sequence"/>
</dbReference>
<keyword evidence="3" id="KW-1185">Reference proteome</keyword>
<dbReference type="AlphaFoldDB" id="A0AAN9F3A7"/>
<reference evidence="2 3" key="1">
    <citation type="submission" date="2024-01" db="EMBL/GenBank/DDBJ databases">
        <title>The genomes of 5 underutilized Papilionoideae crops provide insights into root nodulation and disease resistanc.</title>
        <authorList>
            <person name="Yuan L."/>
        </authorList>
    </citation>
    <scope>NUCLEOTIDE SEQUENCE [LARGE SCALE GENOMIC DNA]</scope>
    <source>
        <strain evidence="2">ZHUSHIDOU_FW_LH</strain>
        <tissue evidence="2">Leaf</tissue>
    </source>
</reference>
<feature type="region of interest" description="Disordered" evidence="1">
    <location>
        <begin position="92"/>
        <end position="124"/>
    </location>
</feature>
<sequence length="124" mass="14807">MTDVNPCVLYLRDQVVGGPVTYHEVHPAMRRMDFEDIQEEEPEEEFLEEVIEEEPEKDPQEVEMMNLEEEDEAAIWELDDVQEDFEIWEPEEEEVQEEGPVEWEFDPEEAPASDDEEFYVCHKI</sequence>
<feature type="compositionally biased region" description="Acidic residues" evidence="1">
    <location>
        <begin position="92"/>
        <end position="118"/>
    </location>
</feature>
<evidence type="ECO:0000313" key="3">
    <source>
        <dbReference type="Proteomes" id="UP001372338"/>
    </source>
</evidence>
<proteinExistence type="predicted"/>
<evidence type="ECO:0000256" key="1">
    <source>
        <dbReference type="SAM" id="MobiDB-lite"/>
    </source>
</evidence>
<evidence type="ECO:0000313" key="2">
    <source>
        <dbReference type="EMBL" id="KAK7267919.1"/>
    </source>
</evidence>
<comment type="caution">
    <text evidence="2">The sequence shown here is derived from an EMBL/GenBank/DDBJ whole genome shotgun (WGS) entry which is preliminary data.</text>
</comment>
<name>A0AAN9F3A7_CROPI</name>
<protein>
    <submittedName>
        <fullName evidence="2">Uncharacterized protein</fullName>
    </submittedName>
</protein>
<gene>
    <name evidence="2" type="ORF">RIF29_20600</name>
</gene>